<dbReference type="InterPro" id="IPR050178">
    <property type="entry name" value="AspA/AstE_fam"/>
</dbReference>
<keyword evidence="3" id="KW-1185">Reference proteome</keyword>
<evidence type="ECO:0000313" key="2">
    <source>
        <dbReference type="EMBL" id="KOO36029.1"/>
    </source>
</evidence>
<dbReference type="GO" id="GO:0005829">
    <property type="term" value="C:cytosol"/>
    <property type="evidence" value="ECO:0007669"/>
    <property type="project" value="TreeGrafter"/>
</dbReference>
<dbReference type="Gene3D" id="3.40.630.10">
    <property type="entry name" value="Zn peptidases"/>
    <property type="match status" value="1"/>
</dbReference>
<name>A0A0M0KB75_9EUKA</name>
<dbReference type="Pfam" id="PF04952">
    <property type="entry name" value="AstE_AspA_hybrid"/>
    <property type="match status" value="1"/>
</dbReference>
<evidence type="ECO:0000259" key="1">
    <source>
        <dbReference type="Pfam" id="PF04952"/>
    </source>
</evidence>
<dbReference type="Gene3D" id="2.20.25.160">
    <property type="match status" value="1"/>
</dbReference>
<feature type="domain" description="AstE/AspA barrel-sandwich hybrid" evidence="1">
    <location>
        <begin position="111"/>
        <end position="176"/>
    </location>
</feature>
<dbReference type="OrthoDB" id="8300214at2759"/>
<dbReference type="Proteomes" id="UP000037460">
    <property type="component" value="Unassembled WGS sequence"/>
</dbReference>
<comment type="caution">
    <text evidence="2">The sequence shown here is derived from an EMBL/GenBank/DDBJ whole genome shotgun (WGS) entry which is preliminary data.</text>
</comment>
<dbReference type="InterPro" id="IPR007036">
    <property type="entry name" value="Aste_AspA_hybrid_dom"/>
</dbReference>
<dbReference type="SUPFAM" id="SSF53187">
    <property type="entry name" value="Zn-dependent exopeptidases"/>
    <property type="match status" value="1"/>
</dbReference>
<organism evidence="2 3">
    <name type="scientific">Chrysochromulina tobinii</name>
    <dbReference type="NCBI Taxonomy" id="1460289"/>
    <lineage>
        <taxon>Eukaryota</taxon>
        <taxon>Haptista</taxon>
        <taxon>Haptophyta</taxon>
        <taxon>Prymnesiophyceae</taxon>
        <taxon>Prymnesiales</taxon>
        <taxon>Chrysochromulinaceae</taxon>
        <taxon>Chrysochromulina</taxon>
    </lineage>
</organism>
<accession>A0A0M0KB75</accession>
<sequence>MGATIIVDRWCPLALRAAAFVQAEMAADDVHILYYELDKPEAPSLASIGKAGLRIEVGPTPQGVLRHDVVQSTERVLHSLLSFFERRNAGELLPLPDTISVFATAGSNAKIAWPVDDDGFPTALVHASRQDRDWVPISAGDPLFETLGGEVICYQGEFGPTAVPIFVNEGGYYGKSSGRGIGFAVERVVKLVPEDTVSEP</sequence>
<protein>
    <submittedName>
        <fullName evidence="2">Aspartoacylase</fullName>
    </submittedName>
</protein>
<proteinExistence type="predicted"/>
<reference evidence="3" key="1">
    <citation type="journal article" date="2015" name="PLoS Genet.">
        <title>Genome Sequence and Transcriptome Analyses of Chrysochromulina tobin: Metabolic Tools for Enhanced Algal Fitness in the Prominent Order Prymnesiales (Haptophyceae).</title>
        <authorList>
            <person name="Hovde B.T."/>
            <person name="Deodato C.R."/>
            <person name="Hunsperger H.M."/>
            <person name="Ryken S.A."/>
            <person name="Yost W."/>
            <person name="Jha R.K."/>
            <person name="Patterson J."/>
            <person name="Monnat R.J. Jr."/>
            <person name="Barlow S.B."/>
            <person name="Starkenburg S.R."/>
            <person name="Cattolico R.A."/>
        </authorList>
    </citation>
    <scope>NUCLEOTIDE SEQUENCE</scope>
    <source>
        <strain evidence="3">CCMP291</strain>
    </source>
</reference>
<dbReference type="PANTHER" id="PTHR15162:SF7">
    <property type="entry name" value="SUCCINYLGLUTAMATE DESUCCINYLASE"/>
    <property type="match status" value="1"/>
</dbReference>
<evidence type="ECO:0000313" key="3">
    <source>
        <dbReference type="Proteomes" id="UP000037460"/>
    </source>
</evidence>
<dbReference type="EMBL" id="JWZX01000659">
    <property type="protein sequence ID" value="KOO36029.1"/>
    <property type="molecule type" value="Genomic_DNA"/>
</dbReference>
<dbReference type="PANTHER" id="PTHR15162">
    <property type="entry name" value="ASPARTOACYLASE"/>
    <property type="match status" value="1"/>
</dbReference>
<gene>
    <name evidence="2" type="ORF">Ctob_013796</name>
</gene>
<dbReference type="AlphaFoldDB" id="A0A0M0KB75"/>